<evidence type="ECO:0000256" key="7">
    <source>
        <dbReference type="ARBA" id="ARBA00023136"/>
    </source>
</evidence>
<reference evidence="10" key="1">
    <citation type="submission" date="2020-01" db="EMBL/GenBank/DDBJ databases">
        <title>Analysis of the complete organellar genomes of Palmaria decipiens (Palmariaceae, Rhodophyta) from Antarctica confirms its taxonomic placement in the genus Palmaria.</title>
        <authorList>
            <person name="Bustamante D.E."/>
        </authorList>
    </citation>
    <scope>NUCLEOTIDE SEQUENCE</scope>
</reference>
<accession>A0A6C0W5N3</accession>
<evidence type="ECO:0000256" key="5">
    <source>
        <dbReference type="ARBA" id="ARBA00022989"/>
    </source>
</evidence>
<gene>
    <name evidence="10" type="primary">sdh3</name>
</gene>
<dbReference type="RefSeq" id="YP_009739216.1">
    <property type="nucleotide sequence ID" value="NC_046496.1"/>
</dbReference>
<evidence type="ECO:0000256" key="8">
    <source>
        <dbReference type="PIRSR" id="PIRSR000178-1"/>
    </source>
</evidence>
<dbReference type="EMBL" id="MN967053">
    <property type="protein sequence ID" value="QIC19655.1"/>
    <property type="molecule type" value="Genomic_DNA"/>
</dbReference>
<sequence length="126" mass="14505">MFIKSFNRPISPHLTVYLPQTGSLLSIWHRLSAIVILFCALLIIYILKLYLWVSPVELNYLSKIICTLVNSQLTKFLLGLILSYHMLNGLRHIKSNLGYTLENNKLNKSVILFVICLLSLQFINNL</sequence>
<protein>
    <submittedName>
        <fullName evidence="10">Succinate:cytochrome c oxidoreductase subunit 3</fullName>
    </submittedName>
</protein>
<evidence type="ECO:0000256" key="9">
    <source>
        <dbReference type="SAM" id="Phobius"/>
    </source>
</evidence>
<dbReference type="GO" id="GO:0016020">
    <property type="term" value="C:membrane"/>
    <property type="evidence" value="ECO:0007669"/>
    <property type="project" value="UniProtKB-SubCell"/>
</dbReference>
<dbReference type="GeneID" id="44795209"/>
<feature type="transmembrane region" description="Helical" evidence="9">
    <location>
        <begin position="106"/>
        <end position="123"/>
    </location>
</feature>
<dbReference type="NCBIfam" id="TIGR02970">
    <property type="entry name" value="succ_dehyd_cytB"/>
    <property type="match status" value="1"/>
</dbReference>
<organism evidence="10">
    <name type="scientific">Palmaria decipiens</name>
    <name type="common">Red alga</name>
    <name type="synonym">Rhodymenia decipiens</name>
    <dbReference type="NCBI Taxonomy" id="187399"/>
    <lineage>
        <taxon>Eukaryota</taxon>
        <taxon>Rhodophyta</taxon>
        <taxon>Florideophyceae</taxon>
        <taxon>Nemaliophycidae</taxon>
        <taxon>Palmariales</taxon>
        <taxon>Palmariaceae</taxon>
        <taxon>Palmaria</taxon>
    </lineage>
</organism>
<dbReference type="GO" id="GO:0046872">
    <property type="term" value="F:metal ion binding"/>
    <property type="evidence" value="ECO:0007669"/>
    <property type="project" value="UniProtKB-KW"/>
</dbReference>
<dbReference type="PIRSF" id="PIRSF000178">
    <property type="entry name" value="SDH_cyt_b560"/>
    <property type="match status" value="1"/>
</dbReference>
<keyword evidence="7 9" id="KW-0472">Membrane</keyword>
<dbReference type="AlphaFoldDB" id="A0A6C0W5N3"/>
<evidence type="ECO:0000313" key="10">
    <source>
        <dbReference type="EMBL" id="QIC19655.1"/>
    </source>
</evidence>
<name>A0A6C0W5N3_PALDE</name>
<geneLocation type="mitochondrion" evidence="10"/>
<evidence type="ECO:0000256" key="3">
    <source>
        <dbReference type="ARBA" id="ARBA00022692"/>
    </source>
</evidence>
<dbReference type="PANTHER" id="PTHR10978">
    <property type="entry name" value="SUCCINATE DEHYDROGENASE CYTOCHROME B560 SUBUNIT"/>
    <property type="match status" value="1"/>
</dbReference>
<dbReference type="CDD" id="cd03499">
    <property type="entry name" value="SQR_TypeC_SdhC"/>
    <property type="match status" value="1"/>
</dbReference>
<dbReference type="InterPro" id="IPR034804">
    <property type="entry name" value="SQR/QFR_C/D"/>
</dbReference>
<proteinExistence type="predicted"/>
<evidence type="ECO:0000256" key="4">
    <source>
        <dbReference type="ARBA" id="ARBA00022723"/>
    </source>
</evidence>
<evidence type="ECO:0000256" key="1">
    <source>
        <dbReference type="ARBA" id="ARBA00004370"/>
    </source>
</evidence>
<keyword evidence="5 9" id="KW-1133">Transmembrane helix</keyword>
<dbReference type="SUPFAM" id="SSF81343">
    <property type="entry name" value="Fumarate reductase respiratory complex transmembrane subunits"/>
    <property type="match status" value="1"/>
</dbReference>
<dbReference type="GO" id="GO:0009055">
    <property type="term" value="F:electron transfer activity"/>
    <property type="evidence" value="ECO:0007669"/>
    <property type="project" value="InterPro"/>
</dbReference>
<comment type="subcellular location">
    <subcellularLocation>
        <location evidence="1">Membrane</location>
    </subcellularLocation>
</comment>
<evidence type="ECO:0000256" key="2">
    <source>
        <dbReference type="ARBA" id="ARBA00022617"/>
    </source>
</evidence>
<dbReference type="GO" id="GO:0006121">
    <property type="term" value="P:mitochondrial electron transport, succinate to ubiquinone"/>
    <property type="evidence" value="ECO:0007669"/>
    <property type="project" value="TreeGrafter"/>
</dbReference>
<evidence type="ECO:0000256" key="6">
    <source>
        <dbReference type="ARBA" id="ARBA00023004"/>
    </source>
</evidence>
<feature type="transmembrane region" description="Helical" evidence="9">
    <location>
        <begin position="27"/>
        <end position="52"/>
    </location>
</feature>
<dbReference type="Pfam" id="PF01127">
    <property type="entry name" value="Sdh_cyt"/>
    <property type="match status" value="1"/>
</dbReference>
<feature type="binding site" description="axial binding residue" evidence="8">
    <location>
        <position position="85"/>
    </location>
    <ligand>
        <name>heme</name>
        <dbReference type="ChEBI" id="CHEBI:30413"/>
        <note>ligand shared with second transmembrane subunit</note>
    </ligand>
    <ligandPart>
        <name>Fe</name>
        <dbReference type="ChEBI" id="CHEBI:18248"/>
    </ligandPart>
</feature>
<dbReference type="PANTHER" id="PTHR10978:SF5">
    <property type="entry name" value="SUCCINATE DEHYDROGENASE CYTOCHROME B560 SUBUNIT, MITOCHONDRIAL"/>
    <property type="match status" value="1"/>
</dbReference>
<keyword evidence="2 8" id="KW-0349">Heme</keyword>
<keyword evidence="6 8" id="KW-0408">Iron</keyword>
<feature type="transmembrane region" description="Helical" evidence="9">
    <location>
        <begin position="64"/>
        <end position="86"/>
    </location>
</feature>
<keyword evidence="10" id="KW-0496">Mitochondrion</keyword>
<keyword evidence="3 9" id="KW-0812">Transmembrane</keyword>
<comment type="cofactor">
    <cofactor evidence="8">
        <name>heme</name>
        <dbReference type="ChEBI" id="CHEBI:30413"/>
    </cofactor>
    <text evidence="8">The heme is bound between the two transmembrane subunits.</text>
</comment>
<dbReference type="InterPro" id="IPR000701">
    <property type="entry name" value="SuccDH_FuR_B_TM-su"/>
</dbReference>
<dbReference type="GO" id="GO:0005739">
    <property type="term" value="C:mitochondrion"/>
    <property type="evidence" value="ECO:0007669"/>
    <property type="project" value="GOC"/>
</dbReference>
<dbReference type="InterPro" id="IPR014314">
    <property type="entry name" value="Succ_DH_cytb556"/>
</dbReference>
<keyword evidence="4 8" id="KW-0479">Metal-binding</keyword>
<dbReference type="GO" id="GO:0006099">
    <property type="term" value="P:tricarboxylic acid cycle"/>
    <property type="evidence" value="ECO:0007669"/>
    <property type="project" value="InterPro"/>
</dbReference>
<dbReference type="Gene3D" id="1.20.1300.10">
    <property type="entry name" value="Fumarate reductase/succinate dehydrogenase, transmembrane subunit"/>
    <property type="match status" value="1"/>
</dbReference>